<reference evidence="1" key="1">
    <citation type="submission" date="2025-08" db="UniProtKB">
        <authorList>
            <consortium name="Ensembl"/>
        </authorList>
    </citation>
    <scope>IDENTIFICATION</scope>
</reference>
<evidence type="ECO:0000313" key="1">
    <source>
        <dbReference type="Ensembl" id="ENSPKIP00000035224.1"/>
    </source>
</evidence>
<dbReference type="Proteomes" id="UP000261540">
    <property type="component" value="Unplaced"/>
</dbReference>
<dbReference type="GeneTree" id="ENSGT01050000245018"/>
<reference evidence="1" key="2">
    <citation type="submission" date="2025-09" db="UniProtKB">
        <authorList>
            <consortium name="Ensembl"/>
        </authorList>
    </citation>
    <scope>IDENTIFICATION</scope>
</reference>
<proteinExistence type="predicted"/>
<keyword evidence="2" id="KW-1185">Reference proteome</keyword>
<accession>A0A3B3SX26</accession>
<organism evidence="1 2">
    <name type="scientific">Paramormyrops kingsleyae</name>
    <dbReference type="NCBI Taxonomy" id="1676925"/>
    <lineage>
        <taxon>Eukaryota</taxon>
        <taxon>Metazoa</taxon>
        <taxon>Chordata</taxon>
        <taxon>Craniata</taxon>
        <taxon>Vertebrata</taxon>
        <taxon>Euteleostomi</taxon>
        <taxon>Actinopterygii</taxon>
        <taxon>Neopterygii</taxon>
        <taxon>Teleostei</taxon>
        <taxon>Osteoglossocephala</taxon>
        <taxon>Osteoglossomorpha</taxon>
        <taxon>Osteoglossiformes</taxon>
        <taxon>Mormyridae</taxon>
        <taxon>Paramormyrops</taxon>
    </lineage>
</organism>
<evidence type="ECO:0000313" key="2">
    <source>
        <dbReference type="Proteomes" id="UP000261540"/>
    </source>
</evidence>
<name>A0A3B3SX26_9TELE</name>
<sequence length="100" mass="10296">MSTGFSKKWTTTGSFSREARICSKAKDHCTSCGWIAVSGAQGAGSLSDTVSGTAVCSLWAEAVSVGGGGPCRRRPTSSILSRRLVTLAMARYSDSSSASP</sequence>
<dbReference type="Ensembl" id="ENSPKIT00000016152.1">
    <property type="protein sequence ID" value="ENSPKIP00000035224.1"/>
    <property type="gene ID" value="ENSPKIG00000014265.1"/>
</dbReference>
<protein>
    <submittedName>
        <fullName evidence="1">Uncharacterized protein</fullName>
    </submittedName>
</protein>
<dbReference type="AlphaFoldDB" id="A0A3B3SX26"/>